<dbReference type="SUPFAM" id="SSF53850">
    <property type="entry name" value="Periplasmic binding protein-like II"/>
    <property type="match status" value="1"/>
</dbReference>
<sequence length="226" mass="24159">MAAIDEAVNEVAATSATPGGTVRLNLPRIAAELALSPLFVAFAEAFPKVTLDLTIDDGISDIVADGFDAGIRIGGRLVQDMAAVPLTPDIRNAVVGSPAYFGKRPAPQHPRDLLHHACLNYRWAKTHEVYRWRFEENGRALELSVDGGLVASDTGVLCDAALAGMGLACLPDLLVAPLVTSGRLVRVLEPYCPIQAGFFLYYPLNRHPSGALRAFIDFARAQAPIA</sequence>
<dbReference type="RefSeq" id="WP_011631755.1">
    <property type="nucleotide sequence ID" value="NC_008343.2"/>
</dbReference>
<dbReference type="GO" id="GO:0003700">
    <property type="term" value="F:DNA-binding transcription factor activity"/>
    <property type="evidence" value="ECO:0007669"/>
    <property type="project" value="TreeGrafter"/>
</dbReference>
<dbReference type="InterPro" id="IPR005119">
    <property type="entry name" value="LysR_subst-bd"/>
</dbReference>
<accession>Q0BTA6</accession>
<organism evidence="3 4">
    <name type="scientific">Granulibacter bethesdensis (strain ATCC BAA-1260 / CGDNIH1)</name>
    <dbReference type="NCBI Taxonomy" id="391165"/>
    <lineage>
        <taxon>Bacteria</taxon>
        <taxon>Pseudomonadati</taxon>
        <taxon>Pseudomonadota</taxon>
        <taxon>Alphaproteobacteria</taxon>
        <taxon>Acetobacterales</taxon>
        <taxon>Acetobacteraceae</taxon>
        <taxon>Granulibacter</taxon>
    </lineage>
</organism>
<name>Q0BTA6_GRABC</name>
<proteinExistence type="inferred from homology"/>
<dbReference type="PANTHER" id="PTHR30537:SF1">
    <property type="entry name" value="HTH-TYPE TRANSCRIPTIONAL REGULATOR PGRR"/>
    <property type="match status" value="1"/>
</dbReference>
<dbReference type="Gene3D" id="3.40.190.290">
    <property type="match status" value="1"/>
</dbReference>
<evidence type="ECO:0000256" key="1">
    <source>
        <dbReference type="ARBA" id="ARBA00009437"/>
    </source>
</evidence>
<dbReference type="Pfam" id="PF03466">
    <property type="entry name" value="LysR_substrate"/>
    <property type="match status" value="1"/>
</dbReference>
<dbReference type="PANTHER" id="PTHR30537">
    <property type="entry name" value="HTH-TYPE TRANSCRIPTIONAL REGULATOR"/>
    <property type="match status" value="1"/>
</dbReference>
<gene>
    <name evidence="3" type="ordered locus">GbCGDNIH1_1048</name>
</gene>
<feature type="domain" description="LysR substrate-binding" evidence="2">
    <location>
        <begin position="17"/>
        <end position="223"/>
    </location>
</feature>
<dbReference type="KEGG" id="gbe:GbCGDNIH1_1048"/>
<dbReference type="STRING" id="391165.GbCGDNIH1_1048"/>
<evidence type="ECO:0000313" key="3">
    <source>
        <dbReference type="EMBL" id="ABI61946.1"/>
    </source>
</evidence>
<dbReference type="AlphaFoldDB" id="Q0BTA6"/>
<dbReference type="EMBL" id="CP000394">
    <property type="protein sequence ID" value="ABI61946.1"/>
    <property type="molecule type" value="Genomic_DNA"/>
</dbReference>
<evidence type="ECO:0000259" key="2">
    <source>
        <dbReference type="Pfam" id="PF03466"/>
    </source>
</evidence>
<dbReference type="GO" id="GO:0043565">
    <property type="term" value="F:sequence-specific DNA binding"/>
    <property type="evidence" value="ECO:0007669"/>
    <property type="project" value="TreeGrafter"/>
</dbReference>
<comment type="similarity">
    <text evidence="1">Belongs to the LysR transcriptional regulatory family.</text>
</comment>
<dbReference type="Proteomes" id="UP000001963">
    <property type="component" value="Chromosome"/>
</dbReference>
<dbReference type="CDD" id="cd08474">
    <property type="entry name" value="PBP2_CrgA_like_5"/>
    <property type="match status" value="1"/>
</dbReference>
<dbReference type="GO" id="GO:0006351">
    <property type="term" value="P:DNA-templated transcription"/>
    <property type="evidence" value="ECO:0007669"/>
    <property type="project" value="TreeGrafter"/>
</dbReference>
<reference evidence="3 4" key="1">
    <citation type="journal article" date="2007" name="J. Bacteriol.">
        <title>Genome sequence analysis of the emerging human pathogenic acetic acid bacterium Granulibacter bethesdensis.</title>
        <authorList>
            <person name="Greenberg D.E."/>
            <person name="Porcella S.F."/>
            <person name="Zelazny A.M."/>
            <person name="Virtaneva K."/>
            <person name="Sturdevant D.E."/>
            <person name="Kupko J.J.III."/>
            <person name="Barbian K.D."/>
            <person name="Babar A."/>
            <person name="Dorward D.W."/>
            <person name="Holland S.M."/>
        </authorList>
    </citation>
    <scope>NUCLEOTIDE SEQUENCE [LARGE SCALE GENOMIC DNA]</scope>
    <source>
        <strain evidence="4">ATCC BAA-1260 / CGDNIH1</strain>
    </source>
</reference>
<dbReference type="HOGENOM" id="CLU_039613_16_1_5"/>
<evidence type="ECO:0000313" key="4">
    <source>
        <dbReference type="Proteomes" id="UP000001963"/>
    </source>
</evidence>
<dbReference type="eggNOG" id="COG0583">
    <property type="taxonomic scope" value="Bacteria"/>
</dbReference>
<dbReference type="InterPro" id="IPR058163">
    <property type="entry name" value="LysR-type_TF_proteobact-type"/>
</dbReference>
<keyword evidence="4" id="KW-1185">Reference proteome</keyword>
<protein>
    <submittedName>
        <fullName evidence="3">Transcriptional regulator, LysR family</fullName>
    </submittedName>
</protein>